<evidence type="ECO:0000256" key="4">
    <source>
        <dbReference type="ARBA" id="ARBA00022840"/>
    </source>
</evidence>
<dbReference type="Pfam" id="PF19263">
    <property type="entry name" value="DUF5906"/>
    <property type="match status" value="1"/>
</dbReference>
<dbReference type="GO" id="GO:0016787">
    <property type="term" value="F:hydrolase activity"/>
    <property type="evidence" value="ECO:0007669"/>
    <property type="project" value="UniProtKB-KW"/>
</dbReference>
<proteinExistence type="predicted"/>
<dbReference type="GO" id="GO:0004386">
    <property type="term" value="F:helicase activity"/>
    <property type="evidence" value="ECO:0007669"/>
    <property type="project" value="UniProtKB-KW"/>
</dbReference>
<dbReference type="InterPro" id="IPR045455">
    <property type="entry name" value="NrS-1_pol-like_helicase"/>
</dbReference>
<evidence type="ECO:0000313" key="6">
    <source>
        <dbReference type="EMBL" id="KKK71716.1"/>
    </source>
</evidence>
<evidence type="ECO:0000256" key="2">
    <source>
        <dbReference type="ARBA" id="ARBA00022801"/>
    </source>
</evidence>
<organism evidence="6">
    <name type="scientific">marine sediment metagenome</name>
    <dbReference type="NCBI Taxonomy" id="412755"/>
    <lineage>
        <taxon>unclassified sequences</taxon>
        <taxon>metagenomes</taxon>
        <taxon>ecological metagenomes</taxon>
    </lineage>
</organism>
<feature type="domain" description="SF3 helicase" evidence="5">
    <location>
        <begin position="32"/>
        <end position="190"/>
    </location>
</feature>
<dbReference type="InterPro" id="IPR051620">
    <property type="entry name" value="ORF904-like_C"/>
</dbReference>
<evidence type="ECO:0000256" key="1">
    <source>
        <dbReference type="ARBA" id="ARBA00022741"/>
    </source>
</evidence>
<dbReference type="SUPFAM" id="SSF46785">
    <property type="entry name" value="Winged helix' DNA-binding domain"/>
    <property type="match status" value="1"/>
</dbReference>
<dbReference type="PANTHER" id="PTHR35372">
    <property type="entry name" value="ATP BINDING PROTEIN-RELATED"/>
    <property type="match status" value="1"/>
</dbReference>
<dbReference type="SUPFAM" id="SSF52540">
    <property type="entry name" value="P-loop containing nucleoside triphosphate hydrolases"/>
    <property type="match status" value="1"/>
</dbReference>
<evidence type="ECO:0000256" key="3">
    <source>
        <dbReference type="ARBA" id="ARBA00022806"/>
    </source>
</evidence>
<feature type="non-terminal residue" evidence="6">
    <location>
        <position position="1"/>
    </location>
</feature>
<comment type="caution">
    <text evidence="6">The sequence shown here is derived from an EMBL/GenBank/DDBJ whole genome shotgun (WGS) entry which is preliminary data.</text>
</comment>
<keyword evidence="2" id="KW-0378">Hydrolase</keyword>
<keyword evidence="4" id="KW-0067">ATP-binding</keyword>
<dbReference type="PROSITE" id="PS51206">
    <property type="entry name" value="SF3_HELICASE_1"/>
    <property type="match status" value="1"/>
</dbReference>
<dbReference type="PANTHER" id="PTHR35372:SF2">
    <property type="entry name" value="SF3 HELICASE DOMAIN-CONTAINING PROTEIN"/>
    <property type="match status" value="1"/>
</dbReference>
<reference evidence="6" key="1">
    <citation type="journal article" date="2015" name="Nature">
        <title>Complex archaea that bridge the gap between prokaryotes and eukaryotes.</title>
        <authorList>
            <person name="Spang A."/>
            <person name="Saw J.H."/>
            <person name="Jorgensen S.L."/>
            <person name="Zaremba-Niedzwiedzka K."/>
            <person name="Martijn J."/>
            <person name="Lind A.E."/>
            <person name="van Eijk R."/>
            <person name="Schleper C."/>
            <person name="Guy L."/>
            <person name="Ettema T.J."/>
        </authorList>
    </citation>
    <scope>NUCLEOTIDE SEQUENCE</scope>
</reference>
<keyword evidence="3" id="KW-0347">Helicase</keyword>
<dbReference type="InterPro" id="IPR004968">
    <property type="entry name" value="DNA_primase/NTPase_C"/>
</dbReference>
<protein>
    <recommendedName>
        <fullName evidence="5">SF3 helicase domain-containing protein</fullName>
    </recommendedName>
</protein>
<dbReference type="Gene3D" id="3.40.50.300">
    <property type="entry name" value="P-loop containing nucleotide triphosphate hydrolases"/>
    <property type="match status" value="1"/>
</dbReference>
<keyword evidence="1" id="KW-0547">Nucleotide-binding</keyword>
<dbReference type="InterPro" id="IPR014015">
    <property type="entry name" value="Helicase_SF3_DNA-vir"/>
</dbReference>
<name>A0A0F9AHQ7_9ZZZZ</name>
<dbReference type="AlphaFoldDB" id="A0A0F9AHQ7"/>
<evidence type="ECO:0000259" key="5">
    <source>
        <dbReference type="PROSITE" id="PS51206"/>
    </source>
</evidence>
<dbReference type="Pfam" id="PF03288">
    <property type="entry name" value="Pox_D5"/>
    <property type="match status" value="1"/>
</dbReference>
<dbReference type="GO" id="GO:0005524">
    <property type="term" value="F:ATP binding"/>
    <property type="evidence" value="ECO:0007669"/>
    <property type="project" value="UniProtKB-KW"/>
</dbReference>
<gene>
    <name evidence="6" type="ORF">LCGC14_2911140</name>
</gene>
<dbReference type="InterPro" id="IPR036390">
    <property type="entry name" value="WH_DNA-bd_sf"/>
</dbReference>
<dbReference type="NCBIfam" id="TIGR01613">
    <property type="entry name" value="primase_Cterm"/>
    <property type="match status" value="1"/>
</dbReference>
<dbReference type="InterPro" id="IPR006500">
    <property type="entry name" value="Helicase_put_C_phage/plasmid"/>
</dbReference>
<sequence>FTFNALPYKFDENAESKLWEWFLCDIFDGDKEKIHLLQQWFGYNCVPDMTMEKMLFCTGLPRSGKGTMINALGAMLGRDQCASTSLRALSGRFGAQPLIGKLAAFMSDARVSDFATTQGALETLLHIVGGDPIVVDRKGITALTAYLSCRFTIATNGLLEIRDDEDALRRKISVLHFAKSYTGHEDFTLKDRIRKEAENGLLINFALQGLKDLREAGKFIDPISSEEILVGIRNINTPVFKFVEECCLLAPPGGLDDYYVEKGMMFTAWVEWCKQNGHKFHNSIHFGKTLTTHMPTIKASRVRIEDERIKGKTHRVYIYDNVVLTDEAYQTLLGISRG</sequence>
<accession>A0A0F9AHQ7</accession>
<dbReference type="InterPro" id="IPR027417">
    <property type="entry name" value="P-loop_NTPase"/>
</dbReference>
<dbReference type="EMBL" id="LAZR01057606">
    <property type="protein sequence ID" value="KKK71716.1"/>
    <property type="molecule type" value="Genomic_DNA"/>
</dbReference>